<feature type="transmembrane region" description="Helical" evidence="1">
    <location>
        <begin position="175"/>
        <end position="193"/>
    </location>
</feature>
<keyword evidence="3" id="KW-1185">Reference proteome</keyword>
<sequence length="376" mass="40933">MPQINNMAPRQALTGTRLLATLALVTISAFSFWTMRIRAATEGFPVGFNEDVFERKLLADGTPLKTAYTRISSVDNVLSMLVAAFIPGSAGWLPEFQAQQIYFLAQFSAMVAVMTVESHRVRNQGRWIRFAGVVAAVYQCFGAAVILPLYCMTFVWTSGKDGYFAAGRQVRNSGVLLPAVVLGYVLPTALMFYPWSNILLCQWCAAIWQAAPLYPNLLVYLFSLGGTAKARSKHSLPDDVGHVKRLCALTAVLSACSHVGLLYVSMRSETSTLTILSSILLPEEALRMKDTANGLLWIFQWDFFGAFAAALLWSWVSVVEVRCTSGKGQSSESLIAALSIGVLTLLGGPGTALSAVWYWRETEMAASGPSGRVKAT</sequence>
<comment type="caution">
    <text evidence="2">The sequence shown here is derived from an EMBL/GenBank/DDBJ whole genome shotgun (WGS) entry which is preliminary data.</text>
</comment>
<name>A0AAV9GE09_9PEZI</name>
<evidence type="ECO:0000313" key="3">
    <source>
        <dbReference type="Proteomes" id="UP001321760"/>
    </source>
</evidence>
<accession>A0AAV9GE09</accession>
<dbReference type="EMBL" id="MU865965">
    <property type="protein sequence ID" value="KAK4445402.1"/>
    <property type="molecule type" value="Genomic_DNA"/>
</dbReference>
<dbReference type="Proteomes" id="UP001321760">
    <property type="component" value="Unassembled WGS sequence"/>
</dbReference>
<feature type="transmembrane region" description="Helical" evidence="1">
    <location>
        <begin position="12"/>
        <end position="33"/>
    </location>
</feature>
<organism evidence="2 3">
    <name type="scientific">Podospora aff. communis PSN243</name>
    <dbReference type="NCBI Taxonomy" id="3040156"/>
    <lineage>
        <taxon>Eukaryota</taxon>
        <taxon>Fungi</taxon>
        <taxon>Dikarya</taxon>
        <taxon>Ascomycota</taxon>
        <taxon>Pezizomycotina</taxon>
        <taxon>Sordariomycetes</taxon>
        <taxon>Sordariomycetidae</taxon>
        <taxon>Sordariales</taxon>
        <taxon>Podosporaceae</taxon>
        <taxon>Podospora</taxon>
    </lineage>
</organism>
<feature type="transmembrane region" description="Helical" evidence="1">
    <location>
        <begin position="295"/>
        <end position="315"/>
    </location>
</feature>
<protein>
    <submittedName>
        <fullName evidence="2">Uncharacterized protein</fullName>
    </submittedName>
</protein>
<keyword evidence="1" id="KW-0472">Membrane</keyword>
<feature type="transmembrane region" description="Helical" evidence="1">
    <location>
        <begin position="200"/>
        <end position="223"/>
    </location>
</feature>
<feature type="transmembrane region" description="Helical" evidence="1">
    <location>
        <begin position="128"/>
        <end position="155"/>
    </location>
</feature>
<evidence type="ECO:0000256" key="1">
    <source>
        <dbReference type="SAM" id="Phobius"/>
    </source>
</evidence>
<gene>
    <name evidence="2" type="ORF">QBC34DRAFT_413167</name>
</gene>
<keyword evidence="1" id="KW-0812">Transmembrane</keyword>
<keyword evidence="1" id="KW-1133">Transmembrane helix</keyword>
<reference evidence="2" key="1">
    <citation type="journal article" date="2023" name="Mol. Phylogenet. Evol.">
        <title>Genome-scale phylogeny and comparative genomics of the fungal order Sordariales.</title>
        <authorList>
            <person name="Hensen N."/>
            <person name="Bonometti L."/>
            <person name="Westerberg I."/>
            <person name="Brannstrom I.O."/>
            <person name="Guillou S."/>
            <person name="Cros-Aarteil S."/>
            <person name="Calhoun S."/>
            <person name="Haridas S."/>
            <person name="Kuo A."/>
            <person name="Mondo S."/>
            <person name="Pangilinan J."/>
            <person name="Riley R."/>
            <person name="LaButti K."/>
            <person name="Andreopoulos B."/>
            <person name="Lipzen A."/>
            <person name="Chen C."/>
            <person name="Yan M."/>
            <person name="Daum C."/>
            <person name="Ng V."/>
            <person name="Clum A."/>
            <person name="Steindorff A."/>
            <person name="Ohm R.A."/>
            <person name="Martin F."/>
            <person name="Silar P."/>
            <person name="Natvig D.O."/>
            <person name="Lalanne C."/>
            <person name="Gautier V."/>
            <person name="Ament-Velasquez S.L."/>
            <person name="Kruys A."/>
            <person name="Hutchinson M.I."/>
            <person name="Powell A.J."/>
            <person name="Barry K."/>
            <person name="Miller A.N."/>
            <person name="Grigoriev I.V."/>
            <person name="Debuchy R."/>
            <person name="Gladieux P."/>
            <person name="Hiltunen Thoren M."/>
            <person name="Johannesson H."/>
        </authorList>
    </citation>
    <scope>NUCLEOTIDE SEQUENCE</scope>
    <source>
        <strain evidence="2">PSN243</strain>
    </source>
</reference>
<feature type="transmembrane region" description="Helical" evidence="1">
    <location>
        <begin position="335"/>
        <end position="359"/>
    </location>
</feature>
<proteinExistence type="predicted"/>
<evidence type="ECO:0000313" key="2">
    <source>
        <dbReference type="EMBL" id="KAK4445402.1"/>
    </source>
</evidence>
<reference evidence="2" key="2">
    <citation type="submission" date="2023-05" db="EMBL/GenBank/DDBJ databases">
        <authorList>
            <consortium name="Lawrence Berkeley National Laboratory"/>
            <person name="Steindorff A."/>
            <person name="Hensen N."/>
            <person name="Bonometti L."/>
            <person name="Westerberg I."/>
            <person name="Brannstrom I.O."/>
            <person name="Guillou S."/>
            <person name="Cros-Aarteil S."/>
            <person name="Calhoun S."/>
            <person name="Haridas S."/>
            <person name="Kuo A."/>
            <person name="Mondo S."/>
            <person name="Pangilinan J."/>
            <person name="Riley R."/>
            <person name="Labutti K."/>
            <person name="Andreopoulos B."/>
            <person name="Lipzen A."/>
            <person name="Chen C."/>
            <person name="Yanf M."/>
            <person name="Daum C."/>
            <person name="Ng V."/>
            <person name="Clum A."/>
            <person name="Ohm R."/>
            <person name="Martin F."/>
            <person name="Silar P."/>
            <person name="Natvig D."/>
            <person name="Lalanne C."/>
            <person name="Gautier V."/>
            <person name="Ament-Velasquez S.L."/>
            <person name="Kruys A."/>
            <person name="Hutchinson M.I."/>
            <person name="Powell A.J."/>
            <person name="Barry K."/>
            <person name="Miller A.N."/>
            <person name="Grigoriev I.V."/>
            <person name="Debuchy R."/>
            <person name="Gladieux P."/>
            <person name="Thoren M.H."/>
            <person name="Johannesson H."/>
        </authorList>
    </citation>
    <scope>NUCLEOTIDE SEQUENCE</scope>
    <source>
        <strain evidence="2">PSN243</strain>
    </source>
</reference>
<dbReference type="AlphaFoldDB" id="A0AAV9GE09"/>